<dbReference type="NCBIfam" id="TIGR01470">
    <property type="entry name" value="cysG_Nterm"/>
    <property type="match status" value="1"/>
</dbReference>
<evidence type="ECO:0000313" key="8">
    <source>
        <dbReference type="Proteomes" id="UP000249239"/>
    </source>
</evidence>
<dbReference type="PANTHER" id="PTHR35330">
    <property type="entry name" value="SIROHEME BIOSYNTHESIS PROTEIN MET8"/>
    <property type="match status" value="1"/>
</dbReference>
<dbReference type="RefSeq" id="WP_111447145.1">
    <property type="nucleotide sequence ID" value="NZ_QKZK01000052.1"/>
</dbReference>
<dbReference type="SUPFAM" id="SSF51735">
    <property type="entry name" value="NAD(P)-binding Rossmann-fold domains"/>
    <property type="match status" value="1"/>
</dbReference>
<dbReference type="InterPro" id="IPR028161">
    <property type="entry name" value="Met8-like"/>
</dbReference>
<proteinExistence type="predicted"/>
<name>A0A2W7NGX7_9BACT</name>
<dbReference type="InterPro" id="IPR036291">
    <property type="entry name" value="NAD(P)-bd_dom_sf"/>
</dbReference>
<dbReference type="UniPathway" id="UPA00262">
    <property type="reaction ID" value="UER00222"/>
</dbReference>
<comment type="catalytic activity">
    <reaction evidence="6">
        <text>precorrin-2 + NAD(+) = sirohydrochlorin + NADH + 2 H(+)</text>
        <dbReference type="Rhea" id="RHEA:15613"/>
        <dbReference type="ChEBI" id="CHEBI:15378"/>
        <dbReference type="ChEBI" id="CHEBI:57540"/>
        <dbReference type="ChEBI" id="CHEBI:57945"/>
        <dbReference type="ChEBI" id="CHEBI:58351"/>
        <dbReference type="ChEBI" id="CHEBI:58827"/>
        <dbReference type="EC" id="1.3.1.76"/>
    </reaction>
</comment>
<sequence length="160" mass="18030">MNFLPISVNVDDEQILFIGGGKVALAKIKLLMRYVSRFKVVAPHVHEQIRAMEGVEVVEKQYHPSDLNGHLIVYAATDDRLLNRRVRDDAKALRCLVNVVDCPEFCDFVSPAIFKHGHMSVAVSSNGRDLHASVRWRNAIRRMHEQGLLGEEASGEEGRE</sequence>
<dbReference type="GO" id="GO:0032259">
    <property type="term" value="P:methylation"/>
    <property type="evidence" value="ECO:0007669"/>
    <property type="project" value="UniProtKB-KW"/>
</dbReference>
<organism evidence="7 8">
    <name type="scientific">Breznakibacter xylanolyticus</name>
    <dbReference type="NCBI Taxonomy" id="990"/>
    <lineage>
        <taxon>Bacteria</taxon>
        <taxon>Pseudomonadati</taxon>
        <taxon>Bacteroidota</taxon>
        <taxon>Bacteroidia</taxon>
        <taxon>Marinilabiliales</taxon>
        <taxon>Marinilabiliaceae</taxon>
        <taxon>Breznakibacter</taxon>
    </lineage>
</organism>
<protein>
    <recommendedName>
        <fullName evidence="2">precorrin-2 dehydrogenase</fullName>
        <ecNumber evidence="2">1.3.1.76</ecNumber>
    </recommendedName>
</protein>
<keyword evidence="4" id="KW-0520">NAD</keyword>
<dbReference type="EC" id="1.3.1.76" evidence="2"/>
<dbReference type="AlphaFoldDB" id="A0A2W7NGX7"/>
<evidence type="ECO:0000313" key="7">
    <source>
        <dbReference type="EMBL" id="PZX10522.1"/>
    </source>
</evidence>
<dbReference type="GO" id="GO:0004325">
    <property type="term" value="F:ferrochelatase activity"/>
    <property type="evidence" value="ECO:0007669"/>
    <property type="project" value="InterPro"/>
</dbReference>
<evidence type="ECO:0000256" key="1">
    <source>
        <dbReference type="ARBA" id="ARBA00005010"/>
    </source>
</evidence>
<comment type="pathway">
    <text evidence="1">Porphyrin-containing compound metabolism; siroheme biosynthesis; sirohydrochlorin from precorrin-2: step 1/1.</text>
</comment>
<dbReference type="PANTHER" id="PTHR35330:SF1">
    <property type="entry name" value="SIROHEME BIOSYNTHESIS PROTEIN MET8"/>
    <property type="match status" value="1"/>
</dbReference>
<evidence type="ECO:0000256" key="2">
    <source>
        <dbReference type="ARBA" id="ARBA00012400"/>
    </source>
</evidence>
<keyword evidence="7" id="KW-0489">Methyltransferase</keyword>
<evidence type="ECO:0000256" key="6">
    <source>
        <dbReference type="ARBA" id="ARBA00047561"/>
    </source>
</evidence>
<dbReference type="InterPro" id="IPR006367">
    <property type="entry name" value="Sirohaem_synthase_N"/>
</dbReference>
<reference evidence="7 8" key="1">
    <citation type="submission" date="2018-06" db="EMBL/GenBank/DDBJ databases">
        <title>Genomic Encyclopedia of Archaeal and Bacterial Type Strains, Phase II (KMG-II): from individual species to whole genera.</title>
        <authorList>
            <person name="Goeker M."/>
        </authorList>
    </citation>
    <scope>NUCLEOTIDE SEQUENCE [LARGE SCALE GENOMIC DNA]</scope>
    <source>
        <strain evidence="7 8">DSM 6779</strain>
    </source>
</reference>
<keyword evidence="8" id="KW-1185">Reference proteome</keyword>
<keyword evidence="3" id="KW-0560">Oxidoreductase</keyword>
<keyword evidence="7" id="KW-0808">Transferase</keyword>
<dbReference type="Gene3D" id="3.40.50.720">
    <property type="entry name" value="NAD(P)-binding Rossmann-like Domain"/>
    <property type="match status" value="1"/>
</dbReference>
<dbReference type="EMBL" id="QKZK01000052">
    <property type="protein sequence ID" value="PZX10522.1"/>
    <property type="molecule type" value="Genomic_DNA"/>
</dbReference>
<dbReference type="OrthoDB" id="45564at2"/>
<evidence type="ECO:0000256" key="3">
    <source>
        <dbReference type="ARBA" id="ARBA00023002"/>
    </source>
</evidence>
<accession>A0A2W7NGX7</accession>
<keyword evidence="5" id="KW-0627">Porphyrin biosynthesis</keyword>
<dbReference type="Proteomes" id="UP000249239">
    <property type="component" value="Unassembled WGS sequence"/>
</dbReference>
<evidence type="ECO:0000256" key="4">
    <source>
        <dbReference type="ARBA" id="ARBA00023027"/>
    </source>
</evidence>
<dbReference type="GO" id="GO:0019354">
    <property type="term" value="P:siroheme biosynthetic process"/>
    <property type="evidence" value="ECO:0007669"/>
    <property type="project" value="UniProtKB-UniPathway"/>
</dbReference>
<gene>
    <name evidence="7" type="ORF">LX69_03372</name>
</gene>
<dbReference type="GO" id="GO:0043115">
    <property type="term" value="F:precorrin-2 dehydrogenase activity"/>
    <property type="evidence" value="ECO:0007669"/>
    <property type="project" value="UniProtKB-EC"/>
</dbReference>
<dbReference type="GO" id="GO:0008168">
    <property type="term" value="F:methyltransferase activity"/>
    <property type="evidence" value="ECO:0007669"/>
    <property type="project" value="UniProtKB-KW"/>
</dbReference>
<comment type="caution">
    <text evidence="7">The sequence shown here is derived from an EMBL/GenBank/DDBJ whole genome shotgun (WGS) entry which is preliminary data.</text>
</comment>
<evidence type="ECO:0000256" key="5">
    <source>
        <dbReference type="ARBA" id="ARBA00023244"/>
    </source>
</evidence>
<dbReference type="Pfam" id="PF13241">
    <property type="entry name" value="NAD_binding_7"/>
    <property type="match status" value="1"/>
</dbReference>